<evidence type="ECO:0000313" key="2">
    <source>
        <dbReference type="Proteomes" id="UP000193719"/>
    </source>
</evidence>
<sequence>MNKSVSKSKKPLFGTSIPGTSSMDFFDFQRRRYFKGYNKSQLLIILKELLQKKKFELATRVALIIFKDSDTSIEMLWKIGMEILRNKKNSNSYCQRFFNQLLSLNSSHNEEILLEYIFYCIKTEQYEEGINKLSEFIFLSPYKENSILVGYTGILYFILWEKSLPDNLVNKFQMFDSSNMDNDDKDEFVNQEYYKTKNFRKNAKKNFEQSLKLNPYNDFILQYYIKILVFEKNFEEAYVNLKNFCDINPNNIISLRLFLKFIKAYSPGDTKWIEVTENIIKIDNFCDRETIFLPLINHYFKLYYKAALKEGLKSYPSKTSSLHYIKLIEKLLVERLDFEIGNTQLWKKLSKALYIINEKYLDVDNNIWKSRRDWWKSFHFENKEIKFESTEDSEFFVYRAICSVYIYGKNVDLKSNYVYNISEKLETIIKDHGFTEKEIYPECSNKELKQYKNSYKNEIINGNIKDKSNKENYNNILEVKTILGRKVVPCLRNYIIRRKTSMTEIVDEKIKAYLERISYEVDCLNKVYSPNLLKNPEYQKDIYEFRDLVLSRLPKLKSFYKNYRNINVFQILINYGVSIFHLEFLDFEYKHPDEAKYFEILKDKLLKLDENQFKKLNPAVIFVKQNNNSGFITEDPLIENKNKNQENKLFIINKIKSKNKKLNSIDEEIVDNYIDLNSNLSKNDQEIDDINDLISQCHDICIKHSIPNYIIKYIFGIQYLTF</sequence>
<dbReference type="AlphaFoldDB" id="A0A1Y1VED5"/>
<dbReference type="InterPro" id="IPR011990">
    <property type="entry name" value="TPR-like_helical_dom_sf"/>
</dbReference>
<dbReference type="GO" id="GO:0006360">
    <property type="term" value="P:transcription by RNA polymerase I"/>
    <property type="evidence" value="ECO:0007669"/>
    <property type="project" value="InterPro"/>
</dbReference>
<accession>A0A1Y1VED5</accession>
<reference evidence="1 2" key="2">
    <citation type="submission" date="2016-08" db="EMBL/GenBank/DDBJ databases">
        <title>Pervasive Adenine N6-methylation of Active Genes in Fungi.</title>
        <authorList>
            <consortium name="DOE Joint Genome Institute"/>
            <person name="Mondo S.J."/>
            <person name="Dannebaum R.O."/>
            <person name="Kuo R.C."/>
            <person name="Labutti K."/>
            <person name="Haridas S."/>
            <person name="Kuo A."/>
            <person name="Salamov A."/>
            <person name="Ahrendt S.R."/>
            <person name="Lipzen A."/>
            <person name="Sullivan W."/>
            <person name="Andreopoulos W.B."/>
            <person name="Clum A."/>
            <person name="Lindquist E."/>
            <person name="Daum C."/>
            <person name="Ramamoorthy G.K."/>
            <person name="Gryganskyi A."/>
            <person name="Culley D."/>
            <person name="Magnuson J.K."/>
            <person name="James T.Y."/>
            <person name="O'Malley M.A."/>
            <person name="Stajich J.E."/>
            <person name="Spatafora J.W."/>
            <person name="Visel A."/>
            <person name="Grigoriev I.V."/>
        </authorList>
    </citation>
    <scope>NUCLEOTIDE SEQUENCE [LARGE SCALE GENOMIC DNA]</scope>
    <source>
        <strain evidence="2">finn</strain>
    </source>
</reference>
<dbReference type="InterPro" id="IPR052669">
    <property type="entry name" value="SL1/TIF-IB_Component"/>
</dbReference>
<proteinExistence type="predicted"/>
<dbReference type="STRING" id="1754191.A0A1Y1VED5"/>
<protein>
    <submittedName>
        <fullName evidence="1">Uncharacterized protein</fullName>
    </submittedName>
</protein>
<organism evidence="1 2">
    <name type="scientific">Piromyces finnis</name>
    <dbReference type="NCBI Taxonomy" id="1754191"/>
    <lineage>
        <taxon>Eukaryota</taxon>
        <taxon>Fungi</taxon>
        <taxon>Fungi incertae sedis</taxon>
        <taxon>Chytridiomycota</taxon>
        <taxon>Chytridiomycota incertae sedis</taxon>
        <taxon>Neocallimastigomycetes</taxon>
        <taxon>Neocallimastigales</taxon>
        <taxon>Neocallimastigaceae</taxon>
        <taxon>Piromyces</taxon>
    </lineage>
</organism>
<dbReference type="Pfam" id="PF14929">
    <property type="entry name" value="TAF1_subA"/>
    <property type="match status" value="1"/>
</dbReference>
<keyword evidence="2" id="KW-1185">Reference proteome</keyword>
<comment type="caution">
    <text evidence="1">The sequence shown here is derived from an EMBL/GenBank/DDBJ whole genome shotgun (WGS) entry which is preliminary data.</text>
</comment>
<dbReference type="SUPFAM" id="SSF48452">
    <property type="entry name" value="TPR-like"/>
    <property type="match status" value="1"/>
</dbReference>
<dbReference type="Proteomes" id="UP000193719">
    <property type="component" value="Unassembled WGS sequence"/>
</dbReference>
<dbReference type="InterPro" id="IPR039495">
    <property type="entry name" value="TAF1A"/>
</dbReference>
<reference evidence="1 2" key="1">
    <citation type="submission" date="2016-08" db="EMBL/GenBank/DDBJ databases">
        <title>Genomes of anaerobic fungi encode conserved fungal cellulosomes for biomass hydrolysis.</title>
        <authorList>
            <consortium name="DOE Joint Genome Institute"/>
            <person name="Haitjema C.H."/>
            <person name="Gilmore S.P."/>
            <person name="Henske J.K."/>
            <person name="Solomon K.V."/>
            <person name="De Groot R."/>
            <person name="Kuo A."/>
            <person name="Mondo S.J."/>
            <person name="Salamov A.A."/>
            <person name="Labutti K."/>
            <person name="Zhao Z."/>
            <person name="Chiniquy J."/>
            <person name="Barry K."/>
            <person name="Brewer H.M."/>
            <person name="Purvine S.O."/>
            <person name="Wright A.T."/>
            <person name="Boxma B."/>
            <person name="Van Alen T."/>
            <person name="Hackstein J.H."/>
            <person name="Baker S.E."/>
            <person name="Grigoriev I.V."/>
            <person name="O'Malley M.A."/>
        </authorList>
    </citation>
    <scope>NUCLEOTIDE SEQUENCE [LARGE SCALE GENOMIC DNA]</scope>
    <source>
        <strain evidence="2">finn</strain>
    </source>
</reference>
<gene>
    <name evidence="1" type="ORF">BCR36DRAFT_322454</name>
</gene>
<dbReference type="PANTHER" id="PTHR32122">
    <property type="entry name" value="TATA BOX-BINDING PROTEIN ASSOCIATED FACTOR RNA POLYMERASE I SUBUNIT A"/>
    <property type="match status" value="1"/>
</dbReference>
<dbReference type="GO" id="GO:0000120">
    <property type="term" value="C:RNA polymerase I transcription regulator complex"/>
    <property type="evidence" value="ECO:0007669"/>
    <property type="project" value="InterPro"/>
</dbReference>
<dbReference type="Gene3D" id="1.25.40.10">
    <property type="entry name" value="Tetratricopeptide repeat domain"/>
    <property type="match status" value="1"/>
</dbReference>
<evidence type="ECO:0000313" key="1">
    <source>
        <dbReference type="EMBL" id="ORX54177.1"/>
    </source>
</evidence>
<dbReference type="EMBL" id="MCFH01000011">
    <property type="protein sequence ID" value="ORX54177.1"/>
    <property type="molecule type" value="Genomic_DNA"/>
</dbReference>
<name>A0A1Y1VED5_9FUNG</name>
<dbReference type="PANTHER" id="PTHR32122:SF1">
    <property type="entry name" value="TATA BOX-BINDING PROTEIN-ASSOCIATED FACTOR RNA POLYMERASE I SUBUNIT A"/>
    <property type="match status" value="1"/>
</dbReference>
<dbReference type="OrthoDB" id="2159786at2759"/>